<dbReference type="InterPro" id="IPR012042">
    <property type="entry name" value="NeuTTM/CthTTM-like"/>
</dbReference>
<evidence type="ECO:0000313" key="2">
    <source>
        <dbReference type="EMBL" id="MFB2896443.1"/>
    </source>
</evidence>
<evidence type="ECO:0000259" key="1">
    <source>
        <dbReference type="PROSITE" id="PS51707"/>
    </source>
</evidence>
<dbReference type="PANTHER" id="PTHR40114:SF1">
    <property type="entry name" value="SLR0698 PROTEIN"/>
    <property type="match status" value="1"/>
</dbReference>
<dbReference type="SMART" id="SM01118">
    <property type="entry name" value="CYTH"/>
    <property type="match status" value="1"/>
</dbReference>
<name>A0ABV4XXI2_9CYAN</name>
<keyword evidence="3" id="KW-1185">Reference proteome</keyword>
<protein>
    <submittedName>
        <fullName evidence="2">CYTH domain-containing protein</fullName>
    </submittedName>
</protein>
<dbReference type="Gene3D" id="2.40.320.10">
    <property type="entry name" value="Hypothetical Protein Pfu-838710-001"/>
    <property type="match status" value="1"/>
</dbReference>
<sequence length="160" mass="18398">MAIEIERKFLVNGDKWRSLAEGITYRQGYICTKKEAVVRVRVAGDRGYITIKGLSIGNSRAEFEYQIPLSDAQTMIETMCEQPLIEKTRYLIKHGELTWEVDEFFGENAGLIIAEVELKAEDQEIELPEWVGMEVSHDPRYFNANLIKYPFSKWTLGTGD</sequence>
<organism evidence="2 3">
    <name type="scientific">Floridaenema flaviceps BLCC-F50</name>
    <dbReference type="NCBI Taxonomy" id="3153642"/>
    <lineage>
        <taxon>Bacteria</taxon>
        <taxon>Bacillati</taxon>
        <taxon>Cyanobacteriota</taxon>
        <taxon>Cyanophyceae</taxon>
        <taxon>Oscillatoriophycideae</taxon>
        <taxon>Aerosakkonematales</taxon>
        <taxon>Aerosakkonemataceae</taxon>
        <taxon>Floridanema</taxon>
        <taxon>Floridanema flaviceps</taxon>
    </lineage>
</organism>
<proteinExistence type="predicted"/>
<dbReference type="InterPro" id="IPR033469">
    <property type="entry name" value="CYTH-like_dom_sf"/>
</dbReference>
<feature type="domain" description="CYTH" evidence="1">
    <location>
        <begin position="2"/>
        <end position="148"/>
    </location>
</feature>
<dbReference type="PROSITE" id="PS51707">
    <property type="entry name" value="CYTH"/>
    <property type="match status" value="1"/>
</dbReference>
<dbReference type="PIRSF" id="PIRSF016487">
    <property type="entry name" value="CYTH_UCP016487"/>
    <property type="match status" value="1"/>
</dbReference>
<reference evidence="2 3" key="1">
    <citation type="submission" date="2024-09" db="EMBL/GenBank/DDBJ databases">
        <title>Floridaenema gen nov. (Aerosakkonemataceae, Aerosakkonematales ord. nov., Cyanobacteria) from benthic tropical and subtropical fresh waters, with the description of four new species.</title>
        <authorList>
            <person name="Moretto J.A."/>
            <person name="Berthold D.E."/>
            <person name="Lefler F.W."/>
            <person name="Huang I.-S."/>
            <person name="Laughinghouse H. IV."/>
        </authorList>
    </citation>
    <scope>NUCLEOTIDE SEQUENCE [LARGE SCALE GENOMIC DNA]</scope>
    <source>
        <strain evidence="2 3">BLCC-F50</strain>
    </source>
</reference>
<gene>
    <name evidence="2" type="ORF">ACE1CI_26325</name>
</gene>
<dbReference type="EMBL" id="JBHFNR010000199">
    <property type="protein sequence ID" value="MFB2896443.1"/>
    <property type="molecule type" value="Genomic_DNA"/>
</dbReference>
<dbReference type="RefSeq" id="WP_413266071.1">
    <property type="nucleotide sequence ID" value="NZ_JBHFNR010000199.1"/>
</dbReference>
<dbReference type="CDD" id="cd07891">
    <property type="entry name" value="CYTH-like_CthTTM-like_1"/>
    <property type="match status" value="1"/>
</dbReference>
<dbReference type="Pfam" id="PF01928">
    <property type="entry name" value="CYTH"/>
    <property type="match status" value="1"/>
</dbReference>
<accession>A0ABV4XXI2</accession>
<dbReference type="Proteomes" id="UP001576784">
    <property type="component" value="Unassembled WGS sequence"/>
</dbReference>
<dbReference type="SUPFAM" id="SSF55154">
    <property type="entry name" value="CYTH-like phosphatases"/>
    <property type="match status" value="1"/>
</dbReference>
<evidence type="ECO:0000313" key="3">
    <source>
        <dbReference type="Proteomes" id="UP001576784"/>
    </source>
</evidence>
<dbReference type="InterPro" id="IPR023577">
    <property type="entry name" value="CYTH_domain"/>
</dbReference>
<comment type="caution">
    <text evidence="2">The sequence shown here is derived from an EMBL/GenBank/DDBJ whole genome shotgun (WGS) entry which is preliminary data.</text>
</comment>
<dbReference type="PANTHER" id="PTHR40114">
    <property type="entry name" value="SLR0698 PROTEIN"/>
    <property type="match status" value="1"/>
</dbReference>